<comment type="similarity">
    <text evidence="12">Belongs to the AAA ATPase family.</text>
</comment>
<dbReference type="GO" id="GO:0004176">
    <property type="term" value="F:ATP-dependent peptidase activity"/>
    <property type="evidence" value="ECO:0007669"/>
    <property type="project" value="InterPro"/>
</dbReference>
<dbReference type="GO" id="GO:0004222">
    <property type="term" value="F:metalloendopeptidase activity"/>
    <property type="evidence" value="ECO:0007669"/>
    <property type="project" value="InterPro"/>
</dbReference>
<dbReference type="InterPro" id="IPR004042">
    <property type="entry name" value="Intein_endonuc_central"/>
</dbReference>
<keyword evidence="6" id="KW-0378">Hydrolase</keyword>
<sequence length="869" mass="96277">MSGSDFVEMFVGVGASVTGDTPVLVRRNGETQLMPIGELVDGYCAEGDADRVIPIEGVEALGFEELDSKFKGSSKTFVKGSAFQRVRGVYRHRVDRVFEIRHLGGVVRTTGDHSVFIRTRDGIKSVQARDLKPGDVLVSLPMKVRGTFATDRGTPHTTRAHAFDERRAPRSLEVAPRDEATDEQYAFVMAQQGEMSQAAVASAVGVSQMTVSNWQRGRHVPRAVAVRSALADLPESVDVTPSLMKLFGYYTAEGRENGCLEFTFGTHEPDLHADVIALMRETFHVEPRVTATADNSTKITYHSAPLGRFFARHCGTGSHEKRVPGILWDLARKHFEAYLTGYALGDGYVTREGKLSITSVSKQLLLELRWLCAMHGMPSGMRRVQMKAGRILKHRPLPATEAWNLIIGKTSHWMVRDRERQGKRAIVRSVVEKPFDGFVYDLCGCDNEAFFGGEKPVLLHNSRVRDLFEQAKRNAPCIVFVDEIDAVGRHRGAGLGGGHDEREQTLNQLLVEMDGFDSNEGVIMIAATNRPDVLDPALMRPGRFDRQIVVDWPDVRGREGIFRVHTRNIPISDDVDLQQLARGTPGMAGADIANMVNEAALLAARRNRKKVVMQDFEDAKDKVMLGTERKSLVMTVEERRTTAFHEAGHALVAWLMPGSEPVHKVTIIPRGRALGITSYLPKEERHSRSKEDLERWLCAAMGGRAAEQLVFSHLTTGAANDLETATALARRMVCELGMSDNLGPLTFGKKEEMVFLGREIATHKDYSEQTAVLIDQEVRNIIERNYAKASDLLKGNLDKLHLLANALLEREVLDGDEMDRLLRGETLEPLKPVEPDVRPPDAAPEMAAARTDAPTIDPFSPPEPRPAGA</sequence>
<dbReference type="SUPFAM" id="SSF47413">
    <property type="entry name" value="lambda repressor-like DNA-binding domains"/>
    <property type="match status" value="1"/>
</dbReference>
<organism evidence="15 16">
    <name type="scientific">Eiseniibacteriota bacterium</name>
    <dbReference type="NCBI Taxonomy" id="2212470"/>
    <lineage>
        <taxon>Bacteria</taxon>
        <taxon>Candidatus Eiseniibacteriota</taxon>
    </lineage>
</organism>
<dbReference type="Pfam" id="PF00004">
    <property type="entry name" value="AAA"/>
    <property type="match status" value="1"/>
</dbReference>
<dbReference type="FunFam" id="1.20.58.760:FF:000001">
    <property type="entry name" value="ATP-dependent zinc metalloprotease FtsH"/>
    <property type="match status" value="1"/>
</dbReference>
<keyword evidence="5 12" id="KW-0547">Nucleotide-binding</keyword>
<dbReference type="GO" id="GO:0016887">
    <property type="term" value="F:ATP hydrolysis activity"/>
    <property type="evidence" value="ECO:0007669"/>
    <property type="project" value="InterPro"/>
</dbReference>
<dbReference type="InterPro" id="IPR003960">
    <property type="entry name" value="ATPase_AAA_CS"/>
</dbReference>
<dbReference type="GO" id="GO:0016539">
    <property type="term" value="P:intein-mediated protein splicing"/>
    <property type="evidence" value="ECO:0007669"/>
    <property type="project" value="InterPro"/>
</dbReference>
<dbReference type="InterPro" id="IPR036844">
    <property type="entry name" value="Hint_dom_sf"/>
</dbReference>
<dbReference type="PROSITE" id="PS00674">
    <property type="entry name" value="AAA"/>
    <property type="match status" value="1"/>
</dbReference>
<dbReference type="Proteomes" id="UP000807850">
    <property type="component" value="Unassembled WGS sequence"/>
</dbReference>
<dbReference type="FunFam" id="3.40.50.300:FF:004199">
    <property type="entry name" value="ATP-dependent zinc metalloprotease FtsH homolog"/>
    <property type="match status" value="1"/>
</dbReference>
<feature type="compositionally biased region" description="Pro residues" evidence="13">
    <location>
        <begin position="859"/>
        <end position="869"/>
    </location>
</feature>
<evidence type="ECO:0000259" key="14">
    <source>
        <dbReference type="PROSITE" id="PS50819"/>
    </source>
</evidence>
<proteinExistence type="inferred from homology"/>
<evidence type="ECO:0000256" key="10">
    <source>
        <dbReference type="ARBA" id="ARBA00023000"/>
    </source>
</evidence>
<evidence type="ECO:0000256" key="12">
    <source>
        <dbReference type="RuleBase" id="RU003651"/>
    </source>
</evidence>
<evidence type="ECO:0000256" key="3">
    <source>
        <dbReference type="ARBA" id="ARBA00022670"/>
    </source>
</evidence>
<dbReference type="InterPro" id="IPR027417">
    <property type="entry name" value="P-loop_NTPase"/>
</dbReference>
<dbReference type="Gene3D" id="1.10.260.40">
    <property type="entry name" value="lambda repressor-like DNA-binding domains"/>
    <property type="match status" value="1"/>
</dbReference>
<dbReference type="SUPFAM" id="SSF51294">
    <property type="entry name" value="Hedgehog/intein (Hint) domain"/>
    <property type="match status" value="1"/>
</dbReference>
<dbReference type="AlphaFoldDB" id="A0A9D6LAN7"/>
<protein>
    <submittedName>
        <fullName evidence="15">ATP-dependent zinc metalloprotease FtsH</fullName>
    </submittedName>
</protein>
<accession>A0A9D6LAN7</accession>
<keyword evidence="11 15" id="KW-0482">Metalloprotease</keyword>
<evidence type="ECO:0000256" key="11">
    <source>
        <dbReference type="ARBA" id="ARBA00023049"/>
    </source>
</evidence>
<keyword evidence="3" id="KW-0645">Protease</keyword>
<dbReference type="GO" id="GO:0003677">
    <property type="term" value="F:DNA binding"/>
    <property type="evidence" value="ECO:0007669"/>
    <property type="project" value="InterPro"/>
</dbReference>
<reference evidence="15" key="1">
    <citation type="submission" date="2020-07" db="EMBL/GenBank/DDBJ databases">
        <title>Huge and variable diversity of episymbiotic CPR bacteria and DPANN archaea in groundwater ecosystems.</title>
        <authorList>
            <person name="He C.Y."/>
            <person name="Keren R."/>
            <person name="Whittaker M."/>
            <person name="Farag I.F."/>
            <person name="Doudna J."/>
            <person name="Cate J.H.D."/>
            <person name="Banfield J.F."/>
        </authorList>
    </citation>
    <scope>NUCLEOTIDE SEQUENCE</scope>
    <source>
        <strain evidence="15">NC_groundwater_928_Pr1_S-0.2um_72_17</strain>
    </source>
</reference>
<evidence type="ECO:0000256" key="7">
    <source>
        <dbReference type="ARBA" id="ARBA00022813"/>
    </source>
</evidence>
<dbReference type="Gene3D" id="1.20.58.760">
    <property type="entry name" value="Peptidase M41"/>
    <property type="match status" value="1"/>
</dbReference>
<dbReference type="SUPFAM" id="SSF52540">
    <property type="entry name" value="P-loop containing nucleoside triphosphate hydrolases"/>
    <property type="match status" value="1"/>
</dbReference>
<dbReference type="InterPro" id="IPR003959">
    <property type="entry name" value="ATPase_AAA_core"/>
</dbReference>
<dbReference type="GO" id="GO:0005524">
    <property type="term" value="F:ATP binding"/>
    <property type="evidence" value="ECO:0007669"/>
    <property type="project" value="UniProtKB-KW"/>
</dbReference>
<dbReference type="InterPro" id="IPR006141">
    <property type="entry name" value="Intein_N"/>
</dbReference>
<dbReference type="InterPro" id="IPR050928">
    <property type="entry name" value="ATP-dep_Zn_Metalloprotease"/>
</dbReference>
<dbReference type="SMART" id="SM00306">
    <property type="entry name" value="HintN"/>
    <property type="match status" value="1"/>
</dbReference>
<dbReference type="CDD" id="cd00093">
    <property type="entry name" value="HTH_XRE"/>
    <property type="match status" value="1"/>
</dbReference>
<dbReference type="PANTHER" id="PTHR43655">
    <property type="entry name" value="ATP-DEPENDENT PROTEASE"/>
    <property type="match status" value="1"/>
</dbReference>
<dbReference type="PROSITE" id="PS50817">
    <property type="entry name" value="INTEIN_N_TER"/>
    <property type="match status" value="1"/>
</dbReference>
<dbReference type="PANTHER" id="PTHR43655:SF2">
    <property type="entry name" value="AFG3 LIKE MATRIX AAA PEPTIDASE SUBUNIT 2, ISOFORM A"/>
    <property type="match status" value="1"/>
</dbReference>
<gene>
    <name evidence="15" type="primary">hflB</name>
    <name evidence="15" type="ORF">HY076_02600</name>
</gene>
<evidence type="ECO:0000256" key="2">
    <source>
        <dbReference type="ARBA" id="ARBA00010044"/>
    </source>
</evidence>
<evidence type="ECO:0000313" key="16">
    <source>
        <dbReference type="Proteomes" id="UP000807850"/>
    </source>
</evidence>
<evidence type="ECO:0000256" key="6">
    <source>
        <dbReference type="ARBA" id="ARBA00022801"/>
    </source>
</evidence>
<dbReference type="Pfam" id="PF01434">
    <property type="entry name" value="Peptidase_M41"/>
    <property type="match status" value="1"/>
</dbReference>
<feature type="region of interest" description="Disordered" evidence="13">
    <location>
        <begin position="826"/>
        <end position="869"/>
    </location>
</feature>
<evidence type="ECO:0000256" key="1">
    <source>
        <dbReference type="ARBA" id="ARBA00001947"/>
    </source>
</evidence>
<name>A0A9D6LAN7_UNCEI</name>
<comment type="cofactor">
    <cofactor evidence="1">
        <name>Zn(2+)</name>
        <dbReference type="ChEBI" id="CHEBI:29105"/>
    </cofactor>
</comment>
<dbReference type="SUPFAM" id="SSF55608">
    <property type="entry name" value="Homing endonucleases"/>
    <property type="match status" value="1"/>
</dbReference>
<evidence type="ECO:0000256" key="4">
    <source>
        <dbReference type="ARBA" id="ARBA00022723"/>
    </source>
</evidence>
<feature type="domain" description="DOD-type homing endonuclease" evidence="14">
    <location>
        <begin position="246"/>
        <end position="377"/>
    </location>
</feature>
<dbReference type="PRINTS" id="PR00379">
    <property type="entry name" value="INTEIN"/>
</dbReference>
<dbReference type="SUPFAM" id="SSF140990">
    <property type="entry name" value="FtsH protease domain-like"/>
    <property type="match status" value="1"/>
</dbReference>
<keyword evidence="8" id="KW-0862">Zinc</keyword>
<dbReference type="InterPro" id="IPR000642">
    <property type="entry name" value="Peptidase_M41"/>
</dbReference>
<dbReference type="GO" id="GO:0004519">
    <property type="term" value="F:endonuclease activity"/>
    <property type="evidence" value="ECO:0007669"/>
    <property type="project" value="InterPro"/>
</dbReference>
<dbReference type="Gene3D" id="1.10.8.60">
    <property type="match status" value="1"/>
</dbReference>
<dbReference type="Gene3D" id="3.40.50.300">
    <property type="entry name" value="P-loop containing nucleotide triphosphate hydrolases"/>
    <property type="match status" value="1"/>
</dbReference>
<keyword evidence="10" id="KW-0651">Protein splicing</keyword>
<evidence type="ECO:0000256" key="5">
    <source>
        <dbReference type="ARBA" id="ARBA00022741"/>
    </source>
</evidence>
<evidence type="ECO:0000256" key="8">
    <source>
        <dbReference type="ARBA" id="ARBA00022833"/>
    </source>
</evidence>
<dbReference type="InterPro" id="IPR001387">
    <property type="entry name" value="Cro/C1-type_HTH"/>
</dbReference>
<dbReference type="FunFam" id="1.10.8.60:FF:000001">
    <property type="entry name" value="ATP-dependent zinc metalloprotease FtsH"/>
    <property type="match status" value="1"/>
</dbReference>
<evidence type="ECO:0000256" key="13">
    <source>
        <dbReference type="SAM" id="MobiDB-lite"/>
    </source>
</evidence>
<dbReference type="InterPro" id="IPR037219">
    <property type="entry name" value="Peptidase_M41-like"/>
</dbReference>
<evidence type="ECO:0000256" key="9">
    <source>
        <dbReference type="ARBA" id="ARBA00022840"/>
    </source>
</evidence>
<dbReference type="Gene3D" id="2.170.16.10">
    <property type="entry name" value="Hedgehog/Intein (Hint) domain"/>
    <property type="match status" value="1"/>
</dbReference>
<dbReference type="InterPro" id="IPR041569">
    <property type="entry name" value="AAA_lid_3"/>
</dbReference>
<comment type="similarity">
    <text evidence="2">In the C-terminal section; belongs to the peptidase M41 family.</text>
</comment>
<keyword evidence="9 12" id="KW-0067">ATP-binding</keyword>
<dbReference type="InterPro" id="IPR006142">
    <property type="entry name" value="INTEIN"/>
</dbReference>
<comment type="caution">
    <text evidence="15">The sequence shown here is derived from an EMBL/GenBank/DDBJ whole genome shotgun (WGS) entry which is preliminary data.</text>
</comment>
<dbReference type="GO" id="GO:0046872">
    <property type="term" value="F:metal ion binding"/>
    <property type="evidence" value="ECO:0007669"/>
    <property type="project" value="UniProtKB-KW"/>
</dbReference>
<dbReference type="InterPro" id="IPR003587">
    <property type="entry name" value="Hint_dom_N"/>
</dbReference>
<dbReference type="PROSITE" id="PS50819">
    <property type="entry name" value="INTEIN_ENDONUCLEASE"/>
    <property type="match status" value="1"/>
</dbReference>
<feature type="compositionally biased region" description="Basic and acidic residues" evidence="13">
    <location>
        <begin position="826"/>
        <end position="839"/>
    </location>
</feature>
<dbReference type="InterPro" id="IPR010982">
    <property type="entry name" value="Lambda_DNA-bd_dom_sf"/>
</dbReference>
<dbReference type="InterPro" id="IPR027434">
    <property type="entry name" value="Homing_endonucl"/>
</dbReference>
<keyword evidence="4" id="KW-0479">Metal-binding</keyword>
<dbReference type="Gene3D" id="3.10.28.10">
    <property type="entry name" value="Homing endonucleases"/>
    <property type="match status" value="1"/>
</dbReference>
<keyword evidence="7" id="KW-0068">Autocatalytic cleavage</keyword>
<dbReference type="EMBL" id="JACQAY010000072">
    <property type="protein sequence ID" value="MBI3539144.1"/>
    <property type="molecule type" value="Genomic_DNA"/>
</dbReference>
<dbReference type="Pfam" id="PF17862">
    <property type="entry name" value="AAA_lid_3"/>
    <property type="match status" value="1"/>
</dbReference>
<dbReference type="CDD" id="cd00081">
    <property type="entry name" value="Hint"/>
    <property type="match status" value="1"/>
</dbReference>
<evidence type="ECO:0000313" key="15">
    <source>
        <dbReference type="EMBL" id="MBI3539144.1"/>
    </source>
</evidence>